<evidence type="ECO:0000313" key="2">
    <source>
        <dbReference type="EMBL" id="TCZ56714.1"/>
    </source>
</evidence>
<keyword evidence="3" id="KW-1185">Reference proteome</keyword>
<dbReference type="Proteomes" id="UP000295023">
    <property type="component" value="Unassembled WGS sequence"/>
</dbReference>
<sequence>MPLFTVDVGQRPVLVFSEANREAAEELVASLISGDLREFESGGVPLWDGQSELTVRDADAGEAERWQQGLSDARDQGAAGDDPDDFAVFLVELDEDEEDEEE</sequence>
<dbReference type="EMBL" id="SKBM01000021">
    <property type="protein sequence ID" value="TCZ56714.1"/>
    <property type="molecule type" value="Genomic_DNA"/>
</dbReference>
<protein>
    <submittedName>
        <fullName evidence="2">Uncharacterized protein</fullName>
    </submittedName>
</protein>
<evidence type="ECO:0000256" key="1">
    <source>
        <dbReference type="SAM" id="MobiDB-lite"/>
    </source>
</evidence>
<name>A0A4R4D9C4_9PROT</name>
<dbReference type="AlphaFoldDB" id="A0A4R4D9C4"/>
<feature type="region of interest" description="Disordered" evidence="1">
    <location>
        <begin position="59"/>
        <end position="82"/>
    </location>
</feature>
<gene>
    <name evidence="2" type="ORF">EXY23_19205</name>
</gene>
<evidence type="ECO:0000313" key="3">
    <source>
        <dbReference type="Proteomes" id="UP000295023"/>
    </source>
</evidence>
<accession>A0A4R4D9C4</accession>
<comment type="caution">
    <text evidence="2">The sequence shown here is derived from an EMBL/GenBank/DDBJ whole genome shotgun (WGS) entry which is preliminary data.</text>
</comment>
<organism evidence="2 3">
    <name type="scientific">Roseicella aquatilis</name>
    <dbReference type="NCBI Taxonomy" id="2527868"/>
    <lineage>
        <taxon>Bacteria</taxon>
        <taxon>Pseudomonadati</taxon>
        <taxon>Pseudomonadota</taxon>
        <taxon>Alphaproteobacteria</taxon>
        <taxon>Acetobacterales</taxon>
        <taxon>Roseomonadaceae</taxon>
        <taxon>Roseicella</taxon>
    </lineage>
</organism>
<reference evidence="2 3" key="1">
    <citation type="submission" date="2019-03" db="EMBL/GenBank/DDBJ databases">
        <title>Paracraurococcus aquatilis NE82 genome sequence.</title>
        <authorList>
            <person name="Zhao Y."/>
            <person name="Du Z."/>
        </authorList>
    </citation>
    <scope>NUCLEOTIDE SEQUENCE [LARGE SCALE GENOMIC DNA]</scope>
    <source>
        <strain evidence="2 3">NE82</strain>
    </source>
</reference>
<dbReference type="RefSeq" id="WP_132293183.1">
    <property type="nucleotide sequence ID" value="NZ_SKBM01000021.1"/>
</dbReference>
<proteinExistence type="predicted"/>
<dbReference type="OrthoDB" id="8019848at2"/>